<dbReference type="Pfam" id="PF08687">
    <property type="entry name" value="ASD2"/>
    <property type="match status" value="1"/>
</dbReference>
<feature type="region of interest" description="Disordered" evidence="6">
    <location>
        <begin position="653"/>
        <end position="684"/>
    </location>
</feature>
<dbReference type="InterPro" id="IPR014799">
    <property type="entry name" value="ASD2_dom"/>
</dbReference>
<dbReference type="GO" id="GO:0043296">
    <property type="term" value="C:apical junction complex"/>
    <property type="evidence" value="ECO:0007669"/>
    <property type="project" value="TreeGrafter"/>
</dbReference>
<comment type="similarity">
    <text evidence="2">Belongs to the shroom family.</text>
</comment>
<dbReference type="EMBL" id="VTPC01090291">
    <property type="protein sequence ID" value="KAF2883770.1"/>
    <property type="molecule type" value="Genomic_DNA"/>
</dbReference>
<dbReference type="Proteomes" id="UP000801492">
    <property type="component" value="Unassembled WGS sequence"/>
</dbReference>
<keyword evidence="3" id="KW-0963">Cytoplasm</keyword>
<feature type="compositionally biased region" description="Basic and acidic residues" evidence="6">
    <location>
        <begin position="299"/>
        <end position="310"/>
    </location>
</feature>
<feature type="compositionally biased region" description="Low complexity" evidence="6">
    <location>
        <begin position="513"/>
        <end position="537"/>
    </location>
</feature>
<evidence type="ECO:0000256" key="3">
    <source>
        <dbReference type="ARBA" id="ARBA00022490"/>
    </source>
</evidence>
<evidence type="ECO:0000313" key="9">
    <source>
        <dbReference type="Proteomes" id="UP000801492"/>
    </source>
</evidence>
<evidence type="ECO:0000259" key="7">
    <source>
        <dbReference type="PROSITE" id="PS51307"/>
    </source>
</evidence>
<evidence type="ECO:0000313" key="8">
    <source>
        <dbReference type="EMBL" id="KAF2883770.1"/>
    </source>
</evidence>
<accession>A0A8K0FXF2</accession>
<dbReference type="GO" id="GO:0051015">
    <property type="term" value="F:actin filament binding"/>
    <property type="evidence" value="ECO:0007669"/>
    <property type="project" value="InterPro"/>
</dbReference>
<organism evidence="8 9">
    <name type="scientific">Ignelater luminosus</name>
    <name type="common">Cucubano</name>
    <name type="synonym">Pyrophorus luminosus</name>
    <dbReference type="NCBI Taxonomy" id="2038154"/>
    <lineage>
        <taxon>Eukaryota</taxon>
        <taxon>Metazoa</taxon>
        <taxon>Ecdysozoa</taxon>
        <taxon>Arthropoda</taxon>
        <taxon>Hexapoda</taxon>
        <taxon>Insecta</taxon>
        <taxon>Pterygota</taxon>
        <taxon>Neoptera</taxon>
        <taxon>Endopterygota</taxon>
        <taxon>Coleoptera</taxon>
        <taxon>Polyphaga</taxon>
        <taxon>Elateriformia</taxon>
        <taxon>Elateroidea</taxon>
        <taxon>Elateridae</taxon>
        <taxon>Agrypninae</taxon>
        <taxon>Pyrophorini</taxon>
        <taxon>Ignelater</taxon>
    </lineage>
</organism>
<dbReference type="GO" id="GO:0016324">
    <property type="term" value="C:apical plasma membrane"/>
    <property type="evidence" value="ECO:0007669"/>
    <property type="project" value="TreeGrafter"/>
</dbReference>
<dbReference type="GO" id="GO:0000902">
    <property type="term" value="P:cell morphogenesis"/>
    <property type="evidence" value="ECO:0007669"/>
    <property type="project" value="TreeGrafter"/>
</dbReference>
<reference evidence="8" key="1">
    <citation type="submission" date="2019-08" db="EMBL/GenBank/DDBJ databases">
        <title>The genome of the North American firefly Photinus pyralis.</title>
        <authorList>
            <consortium name="Photinus pyralis genome working group"/>
            <person name="Fallon T.R."/>
            <person name="Sander Lower S.E."/>
            <person name="Weng J.-K."/>
        </authorList>
    </citation>
    <scope>NUCLEOTIDE SEQUENCE</scope>
    <source>
        <strain evidence="8">TRF0915ILg1</strain>
        <tissue evidence="8">Whole body</tissue>
    </source>
</reference>
<feature type="region of interest" description="Disordered" evidence="6">
    <location>
        <begin position="959"/>
        <end position="1129"/>
    </location>
</feature>
<dbReference type="PROSITE" id="PS51307">
    <property type="entry name" value="ASD2"/>
    <property type="match status" value="1"/>
</dbReference>
<feature type="compositionally biased region" description="Low complexity" evidence="6">
    <location>
        <begin position="1318"/>
        <end position="1328"/>
    </location>
</feature>
<feature type="region of interest" description="Disordered" evidence="6">
    <location>
        <begin position="241"/>
        <end position="372"/>
    </location>
</feature>
<feature type="compositionally biased region" description="Basic and acidic residues" evidence="6">
    <location>
        <begin position="1244"/>
        <end position="1258"/>
    </location>
</feature>
<dbReference type="GO" id="GO:0007015">
    <property type="term" value="P:actin filament organization"/>
    <property type="evidence" value="ECO:0007669"/>
    <property type="project" value="TreeGrafter"/>
</dbReference>
<sequence>MMPSRSTPNLQSTRENSKNHPSSIYSYLHSQSGLNFAPVITAPTRDAAESPPPAPPVRDSSSLKSIKYGPGHEKFPSWPVPAAAETPQALRGPPSGGSHRSKSWTDHTNYPKEKVVTYTRPHMKRQHSSMQQKLKTVMEKCEKISPETYESRIDNLKDHLYLPRVDREGKALGDMDYMVPSPPERDINKPQLTQADLEEYVRSYEDPTLEKFCQYNDDIKGSLSHLTQAELEEYTRSYEEALNHQHQKQPSYAQSEGYHSYVSSTDSTSTPFLDRLRRDSEATANRSQSSAAWDELSEQENHVTRREGRDSVVTTSSGSASSSETLKWHGSMSDVSVASSSCTHPANSSSSSMSRQLIAHSARVQTPQKHHSESVLYIGSDNQRGWKDQEKRNNNANKLKLFPVNTYTVEPSELQQEQNERLSSLSNQQSLSVADRINELEKQQKYSYLDPDKRHRIPDPTLKAIQKKALLSFYERHHSSNRSNTWRSEPQLARSQPTLAPVPQPPPRIKIQSPSRRASSASDYASGTNSRRSSFSSRESRTTENKLTPRHQHSNSCGSLSTDLIGPVIVGPSISVDDWVPEKPPERPPKNPHLRTAFPDLFQTQRLPSPDLPPPSPPTVLEDEVFNSDEPLPPPPPELRTSDWQEQFTERLGDNTSSRQYAEPQVETSNKLKESSNGNNHPKEVRLNSKEQKFPPTPEKCPNNKINQIEQISNFPRGFAERSSTRYPTVQKMQLNGNVAVSQKVSNGVSHQYRAEPLRPIIDSKDEDIKKLQAHLNLDIRSNQRASIAESPSRDVPPPLQPRQMRINQSMRARLPEKRPIDLTRLSPPKNDKLREIGCSRPLTYTMSHSKASYLASRRERERIVPDSEIGVYKRTMSPNGHAVPTETISDSTKVNSRETKWPGNKILHNNNTNLIRRVSMTEKSNKNGTLLSLHCETKDDYNKKPQVVLPDVLPVKEKIMPHRSQYPRPTQLESDNPHIMQKKPRSPPKYESPPSSPTKSPSRNSPFTPLRSTLLSSPLKTTINNNSQSPLSIDNNPVRISPVTSNSNSPISRASSSPLSSLTSSSPQTSPTTFVSVSSQSSSPIRTSPAVVTTTTTTTTTLETTITYQPSSPTKTSSPILLSSPPRTSPMISTGTNTPLQISPAESPPLSPKTYFTTSFSSSPPQTPEDKEIYPKVVEGLQMIQRTEVILRVNVCTTDAASQTEREELPPTPLPTRRKLQEEIECEKLSQDLVKQLPPTDRLKDILLPGPDHKKPTDYVSGLFRPEVTSRPRPANSPFRSRTATPNCSPPPSMSNSSTPSIVTTSKSSDNQASIVPSLEPSSPLSPTSLYFTTSEPKAKFLTRYSQDMNQFNVVKDTKDLNQKKVELVNRLDCKLEVLRSEQLVVGEECKINDELGENVEIHMNRLARPHEAAKFRLHVEEVGKITSLLLGLSGRLARAENALMGMTEDHPERRILESKRDKLKEQLEEAKKLKESIDRRSISVSNILYKYLNSEEYADYDHFINMKAKLIMDAREIADKIKLGEEQLIALKATLTTTD</sequence>
<evidence type="ECO:0000256" key="1">
    <source>
        <dbReference type="ARBA" id="ARBA00004245"/>
    </source>
</evidence>
<dbReference type="PANTHER" id="PTHR15012:SF32">
    <property type="entry name" value="PROTEIN SHROOM"/>
    <property type="match status" value="1"/>
</dbReference>
<feature type="compositionally biased region" description="Polar residues" evidence="6">
    <location>
        <begin position="261"/>
        <end position="271"/>
    </location>
</feature>
<keyword evidence="4" id="KW-0206">Cytoskeleton</keyword>
<dbReference type="Gene3D" id="6.10.250.3120">
    <property type="match status" value="1"/>
</dbReference>
<gene>
    <name evidence="8" type="ORF">ILUMI_22402</name>
</gene>
<feature type="compositionally biased region" description="Polar residues" evidence="6">
    <location>
        <begin position="1303"/>
        <end position="1316"/>
    </location>
</feature>
<comment type="subcellular location">
    <subcellularLocation>
        <location evidence="1">Cytoplasm</location>
        <location evidence="1">Cytoskeleton</location>
    </subcellularLocation>
</comment>
<keyword evidence="5" id="KW-0175">Coiled coil</keyword>
<feature type="compositionally biased region" description="Polar residues" evidence="6">
    <location>
        <begin position="342"/>
        <end position="355"/>
    </location>
</feature>
<dbReference type="PANTHER" id="PTHR15012">
    <property type="entry name" value="APICAL PROTEIN/SHROOM-RELATED"/>
    <property type="match status" value="1"/>
</dbReference>
<feature type="compositionally biased region" description="Low complexity" evidence="6">
    <location>
        <begin position="1045"/>
        <end position="1108"/>
    </location>
</feature>
<comment type="caution">
    <text evidence="8">The sequence shown here is derived from an EMBL/GenBank/DDBJ whole genome shotgun (WGS) entry which is preliminary data.</text>
</comment>
<feature type="compositionally biased region" description="Polar residues" evidence="6">
    <location>
        <begin position="1024"/>
        <end position="1036"/>
    </location>
</feature>
<feature type="compositionally biased region" description="Low complexity" evidence="6">
    <location>
        <begin position="311"/>
        <end position="323"/>
    </location>
</feature>
<feature type="coiled-coil region" evidence="5">
    <location>
        <begin position="1455"/>
        <end position="1482"/>
    </location>
</feature>
<evidence type="ECO:0000256" key="5">
    <source>
        <dbReference type="SAM" id="Coils"/>
    </source>
</evidence>
<feature type="compositionally biased region" description="Polar residues" evidence="6">
    <location>
        <begin position="282"/>
        <end position="291"/>
    </location>
</feature>
<dbReference type="GO" id="GO:0005912">
    <property type="term" value="C:adherens junction"/>
    <property type="evidence" value="ECO:0007669"/>
    <property type="project" value="TreeGrafter"/>
</dbReference>
<feature type="compositionally biased region" description="Basic and acidic residues" evidence="6">
    <location>
        <begin position="580"/>
        <end position="589"/>
    </location>
</feature>
<dbReference type="OrthoDB" id="10063560at2759"/>
<dbReference type="GO" id="GO:0030864">
    <property type="term" value="C:cortical actin cytoskeleton"/>
    <property type="evidence" value="ECO:0007669"/>
    <property type="project" value="TreeGrafter"/>
</dbReference>
<feature type="region of interest" description="Disordered" evidence="6">
    <location>
        <begin position="1244"/>
        <end position="1328"/>
    </location>
</feature>
<feature type="compositionally biased region" description="Polar residues" evidence="6">
    <location>
        <begin position="481"/>
        <end position="496"/>
    </location>
</feature>
<proteinExistence type="inferred from homology"/>
<dbReference type="InterPro" id="IPR027685">
    <property type="entry name" value="Shroom_fam"/>
</dbReference>
<feature type="region of interest" description="Disordered" evidence="6">
    <location>
        <begin position="38"/>
        <end position="135"/>
    </location>
</feature>
<feature type="compositionally biased region" description="Low complexity" evidence="6">
    <location>
        <begin position="331"/>
        <end position="341"/>
    </location>
</feature>
<feature type="compositionally biased region" description="Basic and acidic residues" evidence="6">
    <location>
        <begin position="103"/>
        <end position="115"/>
    </location>
</feature>
<feature type="region of interest" description="Disordered" evidence="6">
    <location>
        <begin position="783"/>
        <end position="802"/>
    </location>
</feature>
<feature type="region of interest" description="Disordered" evidence="6">
    <location>
        <begin position="1"/>
        <end position="26"/>
    </location>
</feature>
<feature type="compositionally biased region" description="Polar residues" evidence="6">
    <location>
        <begin position="1109"/>
        <end position="1122"/>
    </location>
</feature>
<feature type="compositionally biased region" description="Low complexity" evidence="6">
    <location>
        <begin position="998"/>
        <end position="1023"/>
    </location>
</feature>
<name>A0A8K0FXF2_IGNLU</name>
<protein>
    <recommendedName>
        <fullName evidence="7">ASD2 domain-containing protein</fullName>
    </recommendedName>
</protein>
<evidence type="ECO:0000256" key="2">
    <source>
        <dbReference type="ARBA" id="ARBA00006469"/>
    </source>
</evidence>
<evidence type="ECO:0000256" key="4">
    <source>
        <dbReference type="ARBA" id="ARBA00023212"/>
    </source>
</evidence>
<keyword evidence="9" id="KW-1185">Reference proteome</keyword>
<evidence type="ECO:0000256" key="6">
    <source>
        <dbReference type="SAM" id="MobiDB-lite"/>
    </source>
</evidence>
<feature type="domain" description="ASD2" evidence="7">
    <location>
        <begin position="1232"/>
        <end position="1538"/>
    </location>
</feature>
<feature type="region of interest" description="Disordered" evidence="6">
    <location>
        <begin position="477"/>
        <end position="641"/>
    </location>
</feature>